<dbReference type="EMBL" id="JBJJXI010000112">
    <property type="protein sequence ID" value="KAL3391068.1"/>
    <property type="molecule type" value="Genomic_DNA"/>
</dbReference>
<dbReference type="GO" id="GO:0005634">
    <property type="term" value="C:nucleus"/>
    <property type="evidence" value="ECO:0007669"/>
    <property type="project" value="UniProtKB-SubCell"/>
</dbReference>
<evidence type="ECO:0000256" key="4">
    <source>
        <dbReference type="ARBA" id="ARBA00022722"/>
    </source>
</evidence>
<dbReference type="PANTHER" id="PTHR22930:SF269">
    <property type="entry name" value="NUCLEASE HARBI1-LIKE PROTEIN"/>
    <property type="match status" value="1"/>
</dbReference>
<name>A0ABD2WDW9_9HYME</name>
<evidence type="ECO:0000256" key="7">
    <source>
        <dbReference type="ARBA" id="ARBA00023242"/>
    </source>
</evidence>
<keyword evidence="5" id="KW-0479">Metal-binding</keyword>
<comment type="similarity">
    <text evidence="3">Belongs to the HARBI1 family.</text>
</comment>
<dbReference type="GO" id="GO:0004518">
    <property type="term" value="F:nuclease activity"/>
    <property type="evidence" value="ECO:0007669"/>
    <property type="project" value="UniProtKB-KW"/>
</dbReference>
<evidence type="ECO:0000259" key="8">
    <source>
        <dbReference type="Pfam" id="PF13359"/>
    </source>
</evidence>
<evidence type="ECO:0000256" key="1">
    <source>
        <dbReference type="ARBA" id="ARBA00001968"/>
    </source>
</evidence>
<evidence type="ECO:0000313" key="10">
    <source>
        <dbReference type="Proteomes" id="UP001627154"/>
    </source>
</evidence>
<proteinExistence type="inferred from homology"/>
<dbReference type="GO" id="GO:0046872">
    <property type="term" value="F:metal ion binding"/>
    <property type="evidence" value="ECO:0007669"/>
    <property type="project" value="UniProtKB-KW"/>
</dbReference>
<dbReference type="Pfam" id="PF13359">
    <property type="entry name" value="DDE_Tnp_4"/>
    <property type="match status" value="1"/>
</dbReference>
<evidence type="ECO:0000256" key="3">
    <source>
        <dbReference type="ARBA" id="ARBA00006958"/>
    </source>
</evidence>
<dbReference type="Proteomes" id="UP001627154">
    <property type="component" value="Unassembled WGS sequence"/>
</dbReference>
<dbReference type="AlphaFoldDB" id="A0ABD2WDW9"/>
<reference evidence="9 10" key="1">
    <citation type="journal article" date="2024" name="bioRxiv">
        <title>A reference genome for Trichogramma kaykai: A tiny desert-dwelling parasitoid wasp with competing sex-ratio distorters.</title>
        <authorList>
            <person name="Culotta J."/>
            <person name="Lindsey A.R."/>
        </authorList>
    </citation>
    <scope>NUCLEOTIDE SEQUENCE [LARGE SCALE GENOMIC DNA]</scope>
    <source>
        <strain evidence="9 10">KSX58</strain>
    </source>
</reference>
<dbReference type="GO" id="GO:0016787">
    <property type="term" value="F:hydrolase activity"/>
    <property type="evidence" value="ECO:0007669"/>
    <property type="project" value="UniProtKB-KW"/>
</dbReference>
<gene>
    <name evidence="9" type="ORF">TKK_014134</name>
</gene>
<feature type="domain" description="DDE Tnp4" evidence="8">
    <location>
        <begin position="142"/>
        <end position="290"/>
    </location>
</feature>
<comment type="caution">
    <text evidence="9">The sequence shown here is derived from an EMBL/GenBank/DDBJ whole genome shotgun (WGS) entry which is preliminary data.</text>
</comment>
<evidence type="ECO:0000256" key="5">
    <source>
        <dbReference type="ARBA" id="ARBA00022723"/>
    </source>
</evidence>
<evidence type="ECO:0000256" key="2">
    <source>
        <dbReference type="ARBA" id="ARBA00004123"/>
    </source>
</evidence>
<keyword evidence="4" id="KW-0540">Nuclease</keyword>
<dbReference type="PANTHER" id="PTHR22930">
    <property type="match status" value="1"/>
</dbReference>
<keyword evidence="7" id="KW-0539">Nucleus</keyword>
<sequence>MVRQHKRKVIGEYHRLFPSLREHPKSFENYTRMTIPTFDYILSRVKNRLQKKRINFHKEPIREEEQLIITIRFLATGLSYADLGHSFAMAKSKVCVLVGEVLQALWITLQPIHLPMPTSDTLIDAAQDFYLLSDLPQCVGALDVCHVRVRKPPHSGSRYYNFKRYYSMTLQGLVDAHRRFLSVDIGGYGSQHDSITFHSSHLYRRFLSGSLKFPEDDQLYDSEIVAPYFIVGDGAYPLSRHLLKPYLGRNLSEEKKLFNLRLSRARITVERSFGALHAKWKIFRKPLGKSDKIGRDLLSQYTGIQDEMVQNEISIVALQLLMLPHLIPSTNSRKLSKTETWKVSVGDSKQIIIQFAIDSTLIPDLLGKRKEFAEKHKVSVQPSIFVVGEDLKNIKESYIIFDSISYKIPSTLEAFKVCFKLFHVLLLKYPFESEHLYILIQKLLKIKTQWDDKIFPCTEHLHTVQKKLEDFPFPDLL</sequence>
<dbReference type="InterPro" id="IPR027806">
    <property type="entry name" value="HARBI1_dom"/>
</dbReference>
<organism evidence="9 10">
    <name type="scientific">Trichogramma kaykai</name>
    <dbReference type="NCBI Taxonomy" id="54128"/>
    <lineage>
        <taxon>Eukaryota</taxon>
        <taxon>Metazoa</taxon>
        <taxon>Ecdysozoa</taxon>
        <taxon>Arthropoda</taxon>
        <taxon>Hexapoda</taxon>
        <taxon>Insecta</taxon>
        <taxon>Pterygota</taxon>
        <taxon>Neoptera</taxon>
        <taxon>Endopterygota</taxon>
        <taxon>Hymenoptera</taxon>
        <taxon>Apocrita</taxon>
        <taxon>Proctotrupomorpha</taxon>
        <taxon>Chalcidoidea</taxon>
        <taxon>Trichogrammatidae</taxon>
        <taxon>Trichogramma</taxon>
    </lineage>
</organism>
<evidence type="ECO:0000256" key="6">
    <source>
        <dbReference type="ARBA" id="ARBA00022801"/>
    </source>
</evidence>
<protein>
    <recommendedName>
        <fullName evidence="8">DDE Tnp4 domain-containing protein</fullName>
    </recommendedName>
</protein>
<comment type="subcellular location">
    <subcellularLocation>
        <location evidence="2">Nucleus</location>
    </subcellularLocation>
</comment>
<comment type="cofactor">
    <cofactor evidence="1">
        <name>a divalent metal cation</name>
        <dbReference type="ChEBI" id="CHEBI:60240"/>
    </cofactor>
</comment>
<dbReference type="InterPro" id="IPR045249">
    <property type="entry name" value="HARBI1-like"/>
</dbReference>
<evidence type="ECO:0000313" key="9">
    <source>
        <dbReference type="EMBL" id="KAL3391068.1"/>
    </source>
</evidence>
<keyword evidence="6" id="KW-0378">Hydrolase</keyword>
<accession>A0ABD2WDW9</accession>
<keyword evidence="10" id="KW-1185">Reference proteome</keyword>